<evidence type="ECO:0000313" key="3">
    <source>
        <dbReference type="Proteomes" id="UP001156703"/>
    </source>
</evidence>
<evidence type="ECO:0000313" key="2">
    <source>
        <dbReference type="EMBL" id="GLR48039.1"/>
    </source>
</evidence>
<protein>
    <recommendedName>
        <fullName evidence="4">DUF3047 domain-containing protein</fullName>
    </recommendedName>
</protein>
<dbReference type="EMBL" id="BSOO01000017">
    <property type="protein sequence ID" value="GLR48039.1"/>
    <property type="molecule type" value="Genomic_DNA"/>
</dbReference>
<proteinExistence type="predicted"/>
<dbReference type="RefSeq" id="WP_156956900.1">
    <property type="nucleotide sequence ID" value="NZ_BSOO01000017.1"/>
</dbReference>
<dbReference type="Proteomes" id="UP001156703">
    <property type="component" value="Unassembled WGS sequence"/>
</dbReference>
<reference evidence="3" key="1">
    <citation type="journal article" date="2019" name="Int. J. Syst. Evol. Microbiol.">
        <title>The Global Catalogue of Microorganisms (GCM) 10K type strain sequencing project: providing services to taxonomists for standard genome sequencing and annotation.</title>
        <authorList>
            <consortium name="The Broad Institute Genomics Platform"/>
            <consortium name="The Broad Institute Genome Sequencing Center for Infectious Disease"/>
            <person name="Wu L."/>
            <person name="Ma J."/>
        </authorList>
    </citation>
    <scope>NUCLEOTIDE SEQUENCE [LARGE SCALE GENOMIC DNA]</scope>
    <source>
        <strain evidence="3">NBRC 102146</strain>
    </source>
</reference>
<feature type="signal peptide" evidence="1">
    <location>
        <begin position="1"/>
        <end position="19"/>
    </location>
</feature>
<gene>
    <name evidence="2" type="ORF">GCM10007925_17520</name>
</gene>
<feature type="chain" id="PRO_5047008396" description="DUF3047 domain-containing protein" evidence="1">
    <location>
        <begin position="20"/>
        <end position="209"/>
    </location>
</feature>
<organism evidence="2 3">
    <name type="scientific">Sphingomonas astaxanthinifaciens DSM 22298</name>
    <dbReference type="NCBI Taxonomy" id="1123267"/>
    <lineage>
        <taxon>Bacteria</taxon>
        <taxon>Pseudomonadati</taxon>
        <taxon>Pseudomonadota</taxon>
        <taxon>Alphaproteobacteria</taxon>
        <taxon>Sphingomonadales</taxon>
        <taxon>Sphingomonadaceae</taxon>
        <taxon>Sphingomonas</taxon>
    </lineage>
</organism>
<sequence>MRILSLAALLALPLAAASAAPPPPSAWTVGPIVYGVSRSPGLPLRPQRAAGGAIAVAIPPAPYSLHGLTFAPGSLAGKRRIVMRYRVEAAPGTALIATSDHRSPGIITLFLQRRGDDWSAQGLFETYRWYATFATQTLRPGAEQTMVAPLNANWTAVMTSSARTRPAEFRAALADASAVGVVLGGGDGFGHGVEASAPARLVITDFRIE</sequence>
<comment type="caution">
    <text evidence="2">The sequence shown here is derived from an EMBL/GenBank/DDBJ whole genome shotgun (WGS) entry which is preliminary data.</text>
</comment>
<accession>A0ABQ5ZB82</accession>
<keyword evidence="3" id="KW-1185">Reference proteome</keyword>
<evidence type="ECO:0000256" key="1">
    <source>
        <dbReference type="SAM" id="SignalP"/>
    </source>
</evidence>
<name>A0ABQ5ZB82_9SPHN</name>
<evidence type="ECO:0008006" key="4">
    <source>
        <dbReference type="Google" id="ProtNLM"/>
    </source>
</evidence>
<keyword evidence="1" id="KW-0732">Signal</keyword>